<dbReference type="InterPro" id="IPR007848">
    <property type="entry name" value="Small_mtfrase_dom"/>
</dbReference>
<keyword evidence="2 8" id="KW-0489">Methyltransferase</keyword>
<dbReference type="GO" id="GO:0032259">
    <property type="term" value="P:methylation"/>
    <property type="evidence" value="ECO:0007669"/>
    <property type="project" value="UniProtKB-KW"/>
</dbReference>
<evidence type="ECO:0000256" key="3">
    <source>
        <dbReference type="ARBA" id="ARBA00022679"/>
    </source>
</evidence>
<dbReference type="PANTHER" id="PTHR18895">
    <property type="entry name" value="HEMK METHYLTRANSFERASE"/>
    <property type="match status" value="1"/>
</dbReference>
<dbReference type="Pfam" id="PF17827">
    <property type="entry name" value="PrmC_N"/>
    <property type="match status" value="1"/>
</dbReference>
<protein>
    <recommendedName>
        <fullName evidence="1">peptide chain release factor N(5)-glutamine methyltransferase</fullName>
        <ecNumber evidence="1">2.1.1.297</ecNumber>
    </recommendedName>
</protein>
<gene>
    <name evidence="8" type="ORF">MNB_SM-5-1155</name>
</gene>
<keyword evidence="3 8" id="KW-0808">Transferase</keyword>
<evidence type="ECO:0000313" key="8">
    <source>
        <dbReference type="EMBL" id="SFV64651.1"/>
    </source>
</evidence>
<dbReference type="GO" id="GO:0102559">
    <property type="term" value="F:peptide chain release factor N(5)-glutamine methyltransferase activity"/>
    <property type="evidence" value="ECO:0007669"/>
    <property type="project" value="UniProtKB-EC"/>
</dbReference>
<dbReference type="InterPro" id="IPR019874">
    <property type="entry name" value="RF_methyltr_PrmC"/>
</dbReference>
<dbReference type="Gene3D" id="1.10.8.10">
    <property type="entry name" value="DNA helicase RuvA subunit, C-terminal domain"/>
    <property type="match status" value="1"/>
</dbReference>
<evidence type="ECO:0000259" key="6">
    <source>
        <dbReference type="Pfam" id="PF05175"/>
    </source>
</evidence>
<keyword evidence="4" id="KW-0949">S-adenosyl-L-methionine</keyword>
<dbReference type="EC" id="2.1.1.297" evidence="1"/>
<proteinExistence type="predicted"/>
<evidence type="ECO:0000256" key="2">
    <source>
        <dbReference type="ARBA" id="ARBA00022603"/>
    </source>
</evidence>
<dbReference type="NCBIfam" id="TIGR03534">
    <property type="entry name" value="RF_mod_PrmC"/>
    <property type="match status" value="1"/>
</dbReference>
<dbReference type="Gene3D" id="3.40.50.150">
    <property type="entry name" value="Vaccinia Virus protein VP39"/>
    <property type="match status" value="1"/>
</dbReference>
<sequence>MRSRYLVRELLLEATEILSNAGIERASREAQLLLMAHLEVDELWLITHQSATVADVAKYLQWVQRRAKNEPLEYITNRVSFYSEEFYIDAGALIPRPETELLIDEVLRNISDRDTEMQFVEVGVGSGIISIMLAKHLKNAKFIAVDISAAALEVARKNIERFGLENRIELRLGSLLEPVSEKIDYLVSNPPYIEEGMELESNLSYEPQNALFGGKVGDEIIKQLLDALLKKQIKFFSCEMGYDQKDKIREYLKDKKYSSLEFYKDYSSFDRGFTLIL</sequence>
<evidence type="ECO:0000259" key="7">
    <source>
        <dbReference type="Pfam" id="PF17827"/>
    </source>
</evidence>
<dbReference type="InterPro" id="IPR004556">
    <property type="entry name" value="HemK-like"/>
</dbReference>
<evidence type="ECO:0000256" key="5">
    <source>
        <dbReference type="ARBA" id="ARBA00048391"/>
    </source>
</evidence>
<dbReference type="Pfam" id="PF05175">
    <property type="entry name" value="MTS"/>
    <property type="match status" value="1"/>
</dbReference>
<organism evidence="8">
    <name type="scientific">hydrothermal vent metagenome</name>
    <dbReference type="NCBI Taxonomy" id="652676"/>
    <lineage>
        <taxon>unclassified sequences</taxon>
        <taxon>metagenomes</taxon>
        <taxon>ecological metagenomes</taxon>
    </lineage>
</organism>
<dbReference type="InterPro" id="IPR002052">
    <property type="entry name" value="DNA_methylase_N6_adenine_CS"/>
</dbReference>
<dbReference type="PANTHER" id="PTHR18895:SF74">
    <property type="entry name" value="MTRF1L RELEASE FACTOR GLUTAMINE METHYLTRANSFERASE"/>
    <property type="match status" value="1"/>
</dbReference>
<dbReference type="PROSITE" id="PS00092">
    <property type="entry name" value="N6_MTASE"/>
    <property type="match status" value="1"/>
</dbReference>
<evidence type="ECO:0000256" key="1">
    <source>
        <dbReference type="ARBA" id="ARBA00012771"/>
    </source>
</evidence>
<dbReference type="CDD" id="cd02440">
    <property type="entry name" value="AdoMet_MTases"/>
    <property type="match status" value="1"/>
</dbReference>
<dbReference type="GO" id="GO:0003676">
    <property type="term" value="F:nucleic acid binding"/>
    <property type="evidence" value="ECO:0007669"/>
    <property type="project" value="InterPro"/>
</dbReference>
<accession>A0A1W1CG31</accession>
<dbReference type="InterPro" id="IPR040758">
    <property type="entry name" value="PrmC_N"/>
</dbReference>
<dbReference type="InterPro" id="IPR029063">
    <property type="entry name" value="SAM-dependent_MTases_sf"/>
</dbReference>
<dbReference type="SUPFAM" id="SSF53335">
    <property type="entry name" value="S-adenosyl-L-methionine-dependent methyltransferases"/>
    <property type="match status" value="1"/>
</dbReference>
<feature type="domain" description="Methyltransferase small" evidence="6">
    <location>
        <begin position="106"/>
        <end position="195"/>
    </location>
</feature>
<dbReference type="EMBL" id="FPHH01000083">
    <property type="protein sequence ID" value="SFV64651.1"/>
    <property type="molecule type" value="Genomic_DNA"/>
</dbReference>
<dbReference type="NCBIfam" id="TIGR00536">
    <property type="entry name" value="hemK_fam"/>
    <property type="match status" value="1"/>
</dbReference>
<feature type="domain" description="Release factor glutamine methyltransferase N-terminal" evidence="7">
    <location>
        <begin position="9"/>
        <end position="76"/>
    </location>
</feature>
<dbReference type="AlphaFoldDB" id="A0A1W1CG31"/>
<reference evidence="8" key="1">
    <citation type="submission" date="2016-10" db="EMBL/GenBank/DDBJ databases">
        <authorList>
            <person name="de Groot N.N."/>
        </authorList>
    </citation>
    <scope>NUCLEOTIDE SEQUENCE</scope>
</reference>
<comment type="catalytic activity">
    <reaction evidence="5">
        <text>L-glutaminyl-[peptide chain release factor] + S-adenosyl-L-methionine = N(5)-methyl-L-glutaminyl-[peptide chain release factor] + S-adenosyl-L-homocysteine + H(+)</text>
        <dbReference type="Rhea" id="RHEA:42896"/>
        <dbReference type="Rhea" id="RHEA-COMP:10271"/>
        <dbReference type="Rhea" id="RHEA-COMP:10272"/>
        <dbReference type="ChEBI" id="CHEBI:15378"/>
        <dbReference type="ChEBI" id="CHEBI:30011"/>
        <dbReference type="ChEBI" id="CHEBI:57856"/>
        <dbReference type="ChEBI" id="CHEBI:59789"/>
        <dbReference type="ChEBI" id="CHEBI:61891"/>
        <dbReference type="EC" id="2.1.1.297"/>
    </reaction>
</comment>
<dbReference type="InterPro" id="IPR050320">
    <property type="entry name" value="N5-glutamine_MTase"/>
</dbReference>
<name>A0A1W1CG31_9ZZZZ</name>
<evidence type="ECO:0000256" key="4">
    <source>
        <dbReference type="ARBA" id="ARBA00022691"/>
    </source>
</evidence>